<evidence type="ECO:0000313" key="3">
    <source>
        <dbReference type="Proteomes" id="UP000645828"/>
    </source>
</evidence>
<organism evidence="2 3">
    <name type="scientific">Nyctereutes procyonoides</name>
    <name type="common">Raccoon dog</name>
    <name type="synonym">Canis procyonoides</name>
    <dbReference type="NCBI Taxonomy" id="34880"/>
    <lineage>
        <taxon>Eukaryota</taxon>
        <taxon>Metazoa</taxon>
        <taxon>Chordata</taxon>
        <taxon>Craniata</taxon>
        <taxon>Vertebrata</taxon>
        <taxon>Euteleostomi</taxon>
        <taxon>Mammalia</taxon>
        <taxon>Eutheria</taxon>
        <taxon>Laurasiatheria</taxon>
        <taxon>Carnivora</taxon>
        <taxon>Caniformia</taxon>
        <taxon>Canidae</taxon>
        <taxon>Nyctereutes</taxon>
    </lineage>
</organism>
<sequence>MWLEILGLGVMAVCLVIPCTATEKSAAYYPHQWSMMQRDRRGLENIH</sequence>
<name>A0A811Y8L7_NYCPR</name>
<reference evidence="2" key="1">
    <citation type="submission" date="2020-12" db="EMBL/GenBank/DDBJ databases">
        <authorList>
            <consortium name="Molecular Ecology Group"/>
        </authorList>
    </citation>
    <scope>NUCLEOTIDE SEQUENCE</scope>
    <source>
        <strain evidence="2">TBG_1078</strain>
    </source>
</reference>
<evidence type="ECO:0000256" key="1">
    <source>
        <dbReference type="SAM" id="SignalP"/>
    </source>
</evidence>
<feature type="signal peptide" evidence="1">
    <location>
        <begin position="1"/>
        <end position="21"/>
    </location>
</feature>
<proteinExistence type="predicted"/>
<comment type="caution">
    <text evidence="2">The sequence shown here is derived from an EMBL/GenBank/DDBJ whole genome shotgun (WGS) entry which is preliminary data.</text>
</comment>
<dbReference type="Proteomes" id="UP000645828">
    <property type="component" value="Unassembled WGS sequence"/>
</dbReference>
<dbReference type="AlphaFoldDB" id="A0A811Y8L7"/>
<keyword evidence="1" id="KW-0732">Signal</keyword>
<protein>
    <submittedName>
        <fullName evidence="2">(raccoon dog) hypothetical protein</fullName>
    </submittedName>
</protein>
<accession>A0A811Y8L7</accession>
<dbReference type="EMBL" id="CAJHUB010000659">
    <property type="protein sequence ID" value="CAD7670631.1"/>
    <property type="molecule type" value="Genomic_DNA"/>
</dbReference>
<keyword evidence="3" id="KW-1185">Reference proteome</keyword>
<feature type="chain" id="PRO_5032769329" evidence="1">
    <location>
        <begin position="22"/>
        <end position="47"/>
    </location>
</feature>
<gene>
    <name evidence="2" type="ORF">NYPRO_LOCUS3426</name>
</gene>
<evidence type="ECO:0000313" key="2">
    <source>
        <dbReference type="EMBL" id="CAD7670631.1"/>
    </source>
</evidence>